<protein>
    <submittedName>
        <fullName evidence="2">Uncharacterized protein</fullName>
    </submittedName>
</protein>
<proteinExistence type="predicted"/>
<dbReference type="Proteomes" id="UP000887576">
    <property type="component" value="Unplaced"/>
</dbReference>
<evidence type="ECO:0000313" key="2">
    <source>
        <dbReference type="WBParaSite" id="JU765_v2.g12015.t1"/>
    </source>
</evidence>
<reference evidence="2" key="1">
    <citation type="submission" date="2022-11" db="UniProtKB">
        <authorList>
            <consortium name="WormBaseParasite"/>
        </authorList>
    </citation>
    <scope>IDENTIFICATION</scope>
</reference>
<organism evidence="1 2">
    <name type="scientific">Panagrolaimus sp. JU765</name>
    <dbReference type="NCBI Taxonomy" id="591449"/>
    <lineage>
        <taxon>Eukaryota</taxon>
        <taxon>Metazoa</taxon>
        <taxon>Ecdysozoa</taxon>
        <taxon>Nematoda</taxon>
        <taxon>Chromadorea</taxon>
        <taxon>Rhabditida</taxon>
        <taxon>Tylenchina</taxon>
        <taxon>Panagrolaimomorpha</taxon>
        <taxon>Panagrolaimoidea</taxon>
        <taxon>Panagrolaimidae</taxon>
        <taxon>Panagrolaimus</taxon>
    </lineage>
</organism>
<dbReference type="WBParaSite" id="JU765_v2.g12015.t1">
    <property type="protein sequence ID" value="JU765_v2.g12015.t1"/>
    <property type="gene ID" value="JU765_v2.g12015"/>
</dbReference>
<name>A0AC34Q1C8_9BILA</name>
<evidence type="ECO:0000313" key="1">
    <source>
        <dbReference type="Proteomes" id="UP000887576"/>
    </source>
</evidence>
<accession>A0AC34Q1C8</accession>
<sequence>MTCIFGSKNNAKPDRQDEDDFADITLLRSFNHRIRADEICEVRRPMFSSLNCVNSFTVTHGDVEIHGVEGKVSRKARCVKDEFYHEYQTLAVIETPHCNFTSNVVEQLPKKPRKRGDPTPPPPTTTTEATTTVGKETSSKKPNGTGDITTNNGDCNAFYTTLTGFIVILVPDIVLVIIFGLIIIIERKGARNQKKAMKRHEKNGETTADVKTSGFTTGMDQTVYTKETKSEKKRREKREKKEKKKKGKK</sequence>